<dbReference type="EMBL" id="MHUS01000010">
    <property type="protein sequence ID" value="OHA81464.1"/>
    <property type="molecule type" value="Genomic_DNA"/>
</dbReference>
<evidence type="ECO:0000313" key="3">
    <source>
        <dbReference type="EMBL" id="OHA81464.1"/>
    </source>
</evidence>
<feature type="transmembrane region" description="Helical" evidence="2">
    <location>
        <begin position="12"/>
        <end position="33"/>
    </location>
</feature>
<keyword evidence="2" id="KW-0812">Transmembrane</keyword>
<evidence type="ECO:0000313" key="4">
    <source>
        <dbReference type="Proteomes" id="UP000176997"/>
    </source>
</evidence>
<accession>A0A1G2S8L2</accession>
<name>A0A1G2S8L2_9BACT</name>
<evidence type="ECO:0000256" key="1">
    <source>
        <dbReference type="SAM" id="MobiDB-lite"/>
    </source>
</evidence>
<feature type="compositionally biased region" description="Basic residues" evidence="1">
    <location>
        <begin position="114"/>
        <end position="130"/>
    </location>
</feature>
<gene>
    <name evidence="3" type="ORF">A2675_03255</name>
</gene>
<dbReference type="AlphaFoldDB" id="A0A1G2S8L2"/>
<keyword evidence="2" id="KW-1133">Transmembrane helix</keyword>
<comment type="caution">
    <text evidence="3">The sequence shown here is derived from an EMBL/GenBank/DDBJ whole genome shotgun (WGS) entry which is preliminary data.</text>
</comment>
<feature type="region of interest" description="Disordered" evidence="1">
    <location>
        <begin position="108"/>
        <end position="130"/>
    </location>
</feature>
<dbReference type="STRING" id="1802723.A2675_03255"/>
<proteinExistence type="predicted"/>
<dbReference type="Proteomes" id="UP000176997">
    <property type="component" value="Unassembled WGS sequence"/>
</dbReference>
<reference evidence="3 4" key="1">
    <citation type="journal article" date="2016" name="Nat. Commun.">
        <title>Thousands of microbial genomes shed light on interconnected biogeochemical processes in an aquifer system.</title>
        <authorList>
            <person name="Anantharaman K."/>
            <person name="Brown C.T."/>
            <person name="Hug L.A."/>
            <person name="Sharon I."/>
            <person name="Castelle C.J."/>
            <person name="Probst A.J."/>
            <person name="Thomas B.C."/>
            <person name="Singh A."/>
            <person name="Wilkins M.J."/>
            <person name="Karaoz U."/>
            <person name="Brodie E.L."/>
            <person name="Williams K.H."/>
            <person name="Hubbard S.S."/>
            <person name="Banfield J.F."/>
        </authorList>
    </citation>
    <scope>NUCLEOTIDE SEQUENCE [LARGE SCALE GENOMIC DNA]</scope>
</reference>
<organism evidence="3 4">
    <name type="scientific">Candidatus Yonathbacteria bacterium RIFCSPHIGHO2_01_FULL_51_10</name>
    <dbReference type="NCBI Taxonomy" id="1802723"/>
    <lineage>
        <taxon>Bacteria</taxon>
        <taxon>Candidatus Yonathiibacteriota</taxon>
    </lineage>
</organism>
<sequence length="130" mass="13996">MAAKKTSGGIGAGAIMGIAAVAAAAAAGGYFLYGKDGAKNRKKVRGWMLKAKGEILEKVEKLKDVSEEEYAKAIDVVAAKYRAVKSIDPAEVEAMVKELKGHWKNIKKTVAPKATKRPPRKQRRHNHNGA</sequence>
<evidence type="ECO:0000256" key="2">
    <source>
        <dbReference type="SAM" id="Phobius"/>
    </source>
</evidence>
<protein>
    <submittedName>
        <fullName evidence="3">Uncharacterized protein</fullName>
    </submittedName>
</protein>
<keyword evidence="2" id="KW-0472">Membrane</keyword>